<feature type="compositionally biased region" description="Basic and acidic residues" evidence="2">
    <location>
        <begin position="1"/>
        <end position="11"/>
    </location>
</feature>
<dbReference type="RefSeq" id="WP_330795144.1">
    <property type="nucleotide sequence ID" value="NZ_JAZEWV010000009.1"/>
</dbReference>
<dbReference type="Gene3D" id="3.60.40.10">
    <property type="entry name" value="PPM-type phosphatase domain"/>
    <property type="match status" value="1"/>
</dbReference>
<dbReference type="InterPro" id="IPR001932">
    <property type="entry name" value="PPM-type_phosphatase-like_dom"/>
</dbReference>
<organism evidence="5 6">
    <name type="scientific">Actinacidiphila polyblastidii</name>
    <dbReference type="NCBI Taxonomy" id="3110430"/>
    <lineage>
        <taxon>Bacteria</taxon>
        <taxon>Bacillati</taxon>
        <taxon>Actinomycetota</taxon>
        <taxon>Actinomycetes</taxon>
        <taxon>Kitasatosporales</taxon>
        <taxon>Streptomycetaceae</taxon>
        <taxon>Actinacidiphila</taxon>
    </lineage>
</organism>
<comment type="caution">
    <text evidence="5">The sequence shown here is derived from an EMBL/GenBank/DDBJ whole genome shotgun (WGS) entry which is preliminary data.</text>
</comment>
<dbReference type="Gene3D" id="3.30.450.40">
    <property type="match status" value="1"/>
</dbReference>
<protein>
    <submittedName>
        <fullName evidence="5">SpoIIE family protein phosphatase</fullName>
    </submittedName>
</protein>
<dbReference type="InterPro" id="IPR036457">
    <property type="entry name" value="PPM-type-like_dom_sf"/>
</dbReference>
<dbReference type="SMART" id="SM00331">
    <property type="entry name" value="PP2C_SIG"/>
    <property type="match status" value="1"/>
</dbReference>
<evidence type="ECO:0000313" key="5">
    <source>
        <dbReference type="EMBL" id="MEE4543052.1"/>
    </source>
</evidence>
<keyword evidence="1" id="KW-0378">Hydrolase</keyword>
<dbReference type="Gene3D" id="3.30.565.10">
    <property type="entry name" value="Histidine kinase-like ATPase, C-terminal domain"/>
    <property type="match status" value="1"/>
</dbReference>
<dbReference type="PANTHER" id="PTHR43156">
    <property type="entry name" value="STAGE II SPORULATION PROTEIN E-RELATED"/>
    <property type="match status" value="1"/>
</dbReference>
<dbReference type="SUPFAM" id="SSF55874">
    <property type="entry name" value="ATPase domain of HSP90 chaperone/DNA topoisomerase II/histidine kinase"/>
    <property type="match status" value="1"/>
</dbReference>
<evidence type="ECO:0000256" key="1">
    <source>
        <dbReference type="ARBA" id="ARBA00022801"/>
    </source>
</evidence>
<accession>A0ABU7PD73</accession>
<dbReference type="Pfam" id="PF07228">
    <property type="entry name" value="SpoIIE"/>
    <property type="match status" value="1"/>
</dbReference>
<feature type="domain" description="PPM-type phosphatase" evidence="4">
    <location>
        <begin position="396"/>
        <end position="600"/>
    </location>
</feature>
<evidence type="ECO:0000259" key="4">
    <source>
        <dbReference type="SMART" id="SM00331"/>
    </source>
</evidence>
<dbReference type="InterPro" id="IPR029016">
    <property type="entry name" value="GAF-like_dom_sf"/>
</dbReference>
<dbReference type="InterPro" id="IPR036890">
    <property type="entry name" value="HATPase_C_sf"/>
</dbReference>
<feature type="region of interest" description="Disordered" evidence="2">
    <location>
        <begin position="735"/>
        <end position="760"/>
    </location>
</feature>
<dbReference type="Proteomes" id="UP001344658">
    <property type="component" value="Unassembled WGS sequence"/>
</dbReference>
<dbReference type="SUPFAM" id="SSF55781">
    <property type="entry name" value="GAF domain-like"/>
    <property type="match status" value="2"/>
</dbReference>
<dbReference type="InterPro" id="IPR003594">
    <property type="entry name" value="HATPase_dom"/>
</dbReference>
<evidence type="ECO:0000259" key="3">
    <source>
        <dbReference type="SMART" id="SM00065"/>
    </source>
</evidence>
<dbReference type="CDD" id="cd16936">
    <property type="entry name" value="HATPase_RsbW-like"/>
    <property type="match status" value="1"/>
</dbReference>
<feature type="domain" description="GAF" evidence="3">
    <location>
        <begin position="228"/>
        <end position="375"/>
    </location>
</feature>
<evidence type="ECO:0000256" key="2">
    <source>
        <dbReference type="SAM" id="MobiDB-lite"/>
    </source>
</evidence>
<dbReference type="SMART" id="SM00065">
    <property type="entry name" value="GAF"/>
    <property type="match status" value="1"/>
</dbReference>
<evidence type="ECO:0000313" key="6">
    <source>
        <dbReference type="Proteomes" id="UP001344658"/>
    </source>
</evidence>
<dbReference type="SUPFAM" id="SSF81606">
    <property type="entry name" value="PP2C-like"/>
    <property type="match status" value="1"/>
</dbReference>
<dbReference type="Pfam" id="PF13185">
    <property type="entry name" value="GAF_2"/>
    <property type="match status" value="1"/>
</dbReference>
<proteinExistence type="predicted"/>
<dbReference type="InterPro" id="IPR003018">
    <property type="entry name" value="GAF"/>
</dbReference>
<name>A0ABU7PD73_9ACTN</name>
<reference evidence="5 6" key="1">
    <citation type="submission" date="2023-12" db="EMBL/GenBank/DDBJ databases">
        <title>Streptomyces sp. V4-01.</title>
        <authorList>
            <person name="Somphong A."/>
            <person name="Phongsopitanun W."/>
        </authorList>
    </citation>
    <scope>NUCLEOTIDE SEQUENCE [LARGE SCALE GENOMIC DNA]</scope>
    <source>
        <strain evidence="5 6">V4-01</strain>
    </source>
</reference>
<keyword evidence="6" id="KW-1185">Reference proteome</keyword>
<dbReference type="EMBL" id="JAZEWV010000009">
    <property type="protein sequence ID" value="MEE4543052.1"/>
    <property type="molecule type" value="Genomic_DNA"/>
</dbReference>
<gene>
    <name evidence="5" type="ORF">V2S66_13875</name>
</gene>
<feature type="region of interest" description="Disordered" evidence="2">
    <location>
        <begin position="1"/>
        <end position="20"/>
    </location>
</feature>
<dbReference type="PANTHER" id="PTHR43156:SF2">
    <property type="entry name" value="STAGE II SPORULATION PROTEIN E"/>
    <property type="match status" value="1"/>
</dbReference>
<feature type="region of interest" description="Disordered" evidence="2">
    <location>
        <begin position="682"/>
        <end position="706"/>
    </location>
</feature>
<dbReference type="InterPro" id="IPR052016">
    <property type="entry name" value="Bact_Sigma-Reg"/>
</dbReference>
<dbReference type="Pfam" id="PF13581">
    <property type="entry name" value="HATPase_c_2"/>
    <property type="match status" value="1"/>
</dbReference>
<sequence>MRNLPNDRVEPRGSAADMEEGLPEVLLPPLAECVTAADAVAGIVYLAEPGGTRLRAAVIQGSVPFVFGMPDSMSTDAPHASAAAWRTGELTVVGEPTPEPGDPTFAHVIPFPYSAASVPLVREDRRYGALTLVRLSAPGDEWPLSPARRARLRAVGERLTDRLDVLAARGTAIVTGPTTLLVPTSSRGDAGTAGAARDWGVAGVDASGGLSLMYQVHKLSTGLTRVTGLAEITSAVAERIMRPFGAQCAVVGQITDGRLWITGSVAAPSGVVRELHGAALTPGTAWADAALTHFPRFFADRAELRRRYPGAFDGDPTQNGWAFLPLSVGGRAVGVCCLSFAQERALDIEEQAALMMLADLLASAVERARLGAYEHVLAESLQRTLLPRALTALPGVVTTARYVPARTDTGLGGDWYDVLELPDGRIGLIVGDVEGHSTDSAIVMGQLRTAVMAYAQEGHDPAAVLGRAGRLLGDLDTELIASCCIAFLNVEDGVLETARAGHPAPLLRHCDGRLEPLDVVAGAPLGITPASGTNSSTVLPPGATLMFYTDGIHVPGTGDVPAAALRLLASADGDLEELADGLVAAAADGRDDLALLLARYEGAVAGASRRIEQLEIPRHDLRGVADARRFVRTCLERWDTPEISEALEMITSEAVTNALIHADSDVDVRMREYDDRVRLEVRDSDAHPPLPSAMSVSDEDEQAQAEHGRGLVIVDSLASTWGSSPHGRGKTVWMELRSGEPDAPGADGGTDGAADGSAER</sequence>